<dbReference type="EMBL" id="CAJVCH010069231">
    <property type="protein sequence ID" value="CAG7720280.1"/>
    <property type="molecule type" value="Genomic_DNA"/>
</dbReference>
<reference evidence="2" key="1">
    <citation type="submission" date="2021-06" db="EMBL/GenBank/DDBJ databases">
        <authorList>
            <person name="Hodson N. C."/>
            <person name="Mongue J. A."/>
            <person name="Jaron S. K."/>
        </authorList>
    </citation>
    <scope>NUCLEOTIDE SEQUENCE</scope>
</reference>
<dbReference type="FunFam" id="2.60.40.10:FF:000533">
    <property type="entry name" value="Uncharacterized protein, isoform A"/>
    <property type="match status" value="1"/>
</dbReference>
<feature type="domain" description="Ig-like" evidence="1">
    <location>
        <begin position="43"/>
        <end position="135"/>
    </location>
</feature>
<dbReference type="AlphaFoldDB" id="A0A8J2JHE5"/>
<dbReference type="PROSITE" id="PS50835">
    <property type="entry name" value="IG_LIKE"/>
    <property type="match status" value="1"/>
</dbReference>
<dbReference type="InterPro" id="IPR003599">
    <property type="entry name" value="Ig_sub"/>
</dbReference>
<dbReference type="GO" id="GO:0032589">
    <property type="term" value="C:neuron projection membrane"/>
    <property type="evidence" value="ECO:0007669"/>
    <property type="project" value="TreeGrafter"/>
</dbReference>
<dbReference type="OrthoDB" id="6365338at2759"/>
<protein>
    <recommendedName>
        <fullName evidence="1">Ig-like domain-containing protein</fullName>
    </recommendedName>
</protein>
<dbReference type="Pfam" id="PF13927">
    <property type="entry name" value="Ig_3"/>
    <property type="match status" value="1"/>
</dbReference>
<dbReference type="CDD" id="cd00096">
    <property type="entry name" value="Ig"/>
    <property type="match status" value="1"/>
</dbReference>
<dbReference type="InterPro" id="IPR037448">
    <property type="entry name" value="Zig-8"/>
</dbReference>
<dbReference type="SMART" id="SM00409">
    <property type="entry name" value="IG"/>
    <property type="match status" value="1"/>
</dbReference>
<keyword evidence="3" id="KW-1185">Reference proteome</keyword>
<dbReference type="SMART" id="SM00408">
    <property type="entry name" value="IGc2"/>
    <property type="match status" value="1"/>
</dbReference>
<dbReference type="PANTHER" id="PTHR23279:SF36">
    <property type="entry name" value="DEFECTIVE PROBOSCIS EXTENSION RESPONSE 9, ISOFORM A"/>
    <property type="match status" value="1"/>
</dbReference>
<dbReference type="InterPro" id="IPR003598">
    <property type="entry name" value="Ig_sub2"/>
</dbReference>
<dbReference type="InterPro" id="IPR007110">
    <property type="entry name" value="Ig-like_dom"/>
</dbReference>
<name>A0A8J2JHE5_9HEXA</name>
<proteinExistence type="predicted"/>
<accession>A0A8J2JHE5</accession>
<evidence type="ECO:0000313" key="2">
    <source>
        <dbReference type="EMBL" id="CAG7720280.1"/>
    </source>
</evidence>
<dbReference type="PANTHER" id="PTHR23279">
    <property type="entry name" value="DEFECTIVE PROBOSCIS EXTENSION RESPONSE DPR -RELATED"/>
    <property type="match status" value="1"/>
</dbReference>
<gene>
    <name evidence="2" type="ORF">AFUS01_LOCUS9566</name>
</gene>
<comment type="caution">
    <text evidence="2">The sequence shown here is derived from an EMBL/GenBank/DDBJ whole genome shotgun (WGS) entry which is preliminary data.</text>
</comment>
<evidence type="ECO:0000313" key="3">
    <source>
        <dbReference type="Proteomes" id="UP000708208"/>
    </source>
</evidence>
<dbReference type="Proteomes" id="UP000708208">
    <property type="component" value="Unassembled WGS sequence"/>
</dbReference>
<dbReference type="GO" id="GO:0050808">
    <property type="term" value="P:synapse organization"/>
    <property type="evidence" value="ECO:0007669"/>
    <property type="project" value="TreeGrafter"/>
</dbReference>
<evidence type="ECO:0000259" key="1">
    <source>
        <dbReference type="PROSITE" id="PS50835"/>
    </source>
</evidence>
<sequence length="174" mass="18905">MKVLIIKVFNGRTILEKRTVCGEIKGGRKILDKICTTKGHMEPVTEVVGGPELYIDRGSTINLTCTVKYSPEPPSYIIWNHNNAIISYNSPRGGVSVLTEKGETTTSYLLIQQAKPSDSGRYSCSPSNAAPHSIIVHVLQGELPAAMQTGGQMPQQIPLSFCLLVSVILTYVTS</sequence>
<organism evidence="2 3">
    <name type="scientific">Allacma fusca</name>
    <dbReference type="NCBI Taxonomy" id="39272"/>
    <lineage>
        <taxon>Eukaryota</taxon>
        <taxon>Metazoa</taxon>
        <taxon>Ecdysozoa</taxon>
        <taxon>Arthropoda</taxon>
        <taxon>Hexapoda</taxon>
        <taxon>Collembola</taxon>
        <taxon>Symphypleona</taxon>
        <taxon>Sminthuridae</taxon>
        <taxon>Allacma</taxon>
    </lineage>
</organism>